<evidence type="ECO:0000313" key="3">
    <source>
        <dbReference type="Proteomes" id="UP000317318"/>
    </source>
</evidence>
<gene>
    <name evidence="2" type="ORF">Pan189_41510</name>
</gene>
<dbReference type="AlphaFoldDB" id="A0A517R7A9"/>
<dbReference type="Proteomes" id="UP000317318">
    <property type="component" value="Chromosome"/>
</dbReference>
<dbReference type="RefSeq" id="WP_145365863.1">
    <property type="nucleotide sequence ID" value="NZ_CP036268.1"/>
</dbReference>
<evidence type="ECO:0000313" key="2">
    <source>
        <dbReference type="EMBL" id="QDT39742.1"/>
    </source>
</evidence>
<dbReference type="EMBL" id="CP036268">
    <property type="protein sequence ID" value="QDT39742.1"/>
    <property type="molecule type" value="Genomic_DNA"/>
</dbReference>
<dbReference type="KEGG" id="svp:Pan189_41510"/>
<protein>
    <submittedName>
        <fullName evidence="2">Uncharacterized protein</fullName>
    </submittedName>
</protein>
<name>A0A517R7A9_9PLAN</name>
<evidence type="ECO:0000256" key="1">
    <source>
        <dbReference type="SAM" id="MobiDB-lite"/>
    </source>
</evidence>
<feature type="region of interest" description="Disordered" evidence="1">
    <location>
        <begin position="113"/>
        <end position="155"/>
    </location>
</feature>
<organism evidence="2 3">
    <name type="scientific">Stratiformator vulcanicus</name>
    <dbReference type="NCBI Taxonomy" id="2527980"/>
    <lineage>
        <taxon>Bacteria</taxon>
        <taxon>Pseudomonadati</taxon>
        <taxon>Planctomycetota</taxon>
        <taxon>Planctomycetia</taxon>
        <taxon>Planctomycetales</taxon>
        <taxon>Planctomycetaceae</taxon>
        <taxon>Stratiformator</taxon>
    </lineage>
</organism>
<accession>A0A517R7A9</accession>
<keyword evidence="3" id="KW-1185">Reference proteome</keyword>
<feature type="compositionally biased region" description="Polar residues" evidence="1">
    <location>
        <begin position="134"/>
        <end position="149"/>
    </location>
</feature>
<reference evidence="2 3" key="1">
    <citation type="submission" date="2019-02" db="EMBL/GenBank/DDBJ databases">
        <title>Deep-cultivation of Planctomycetes and their phenomic and genomic characterization uncovers novel biology.</title>
        <authorList>
            <person name="Wiegand S."/>
            <person name="Jogler M."/>
            <person name="Boedeker C."/>
            <person name="Pinto D."/>
            <person name="Vollmers J."/>
            <person name="Rivas-Marin E."/>
            <person name="Kohn T."/>
            <person name="Peeters S.H."/>
            <person name="Heuer A."/>
            <person name="Rast P."/>
            <person name="Oberbeckmann S."/>
            <person name="Bunk B."/>
            <person name="Jeske O."/>
            <person name="Meyerdierks A."/>
            <person name="Storesund J.E."/>
            <person name="Kallscheuer N."/>
            <person name="Luecker S."/>
            <person name="Lage O.M."/>
            <person name="Pohl T."/>
            <person name="Merkel B.J."/>
            <person name="Hornburger P."/>
            <person name="Mueller R.-W."/>
            <person name="Bruemmer F."/>
            <person name="Labrenz M."/>
            <person name="Spormann A.M."/>
            <person name="Op den Camp H."/>
            <person name="Overmann J."/>
            <person name="Amann R."/>
            <person name="Jetten M.S.M."/>
            <person name="Mascher T."/>
            <person name="Medema M.H."/>
            <person name="Devos D.P."/>
            <person name="Kaster A.-K."/>
            <person name="Ovreas L."/>
            <person name="Rohde M."/>
            <person name="Galperin M.Y."/>
            <person name="Jogler C."/>
        </authorList>
    </citation>
    <scope>NUCLEOTIDE SEQUENCE [LARGE SCALE GENOMIC DNA]</scope>
    <source>
        <strain evidence="2 3">Pan189</strain>
    </source>
</reference>
<proteinExistence type="predicted"/>
<sequence length="222" mass="23421">MLTFADIETSLDAETLGRLTETLEQIATFDQPVPAMSGDETLDDMRPVAEGMLSAEAIDFGDPWTEPLVLAWGAMGELPLTSEDAAELLVLSGAGLGEAGVDAVAPVAEPPVVEPPAVEGEVPNPEPTAKPSATLPQAQNQEVVSQAQAPLSGGSPPNVGVIALRFDGSERSQRVVRDFVRLHGQFVTEVVFAEAGGDRRVWSRYGEVRPALGALLDADHEE</sequence>